<comment type="caution">
    <text evidence="2">The sequence shown here is derived from an EMBL/GenBank/DDBJ whole genome shotgun (WGS) entry which is preliminary data.</text>
</comment>
<dbReference type="EMBL" id="BQKI01000007">
    <property type="protein sequence ID" value="GJM98593.1"/>
    <property type="molecule type" value="Genomic_DNA"/>
</dbReference>
<dbReference type="InterPro" id="IPR046533">
    <property type="entry name" value="DUF6598"/>
</dbReference>
<reference evidence="2" key="1">
    <citation type="journal article" date="2018" name="DNA Res.">
        <title>Multiple hybrid de novo genome assembly of finger millet, an orphan allotetraploid crop.</title>
        <authorList>
            <person name="Hatakeyama M."/>
            <person name="Aluri S."/>
            <person name="Balachadran M.T."/>
            <person name="Sivarajan S.R."/>
            <person name="Patrignani A."/>
            <person name="Gruter S."/>
            <person name="Poveda L."/>
            <person name="Shimizu-Inatsugi R."/>
            <person name="Baeten J."/>
            <person name="Francoijs K.J."/>
            <person name="Nataraja K.N."/>
            <person name="Reddy Y.A.N."/>
            <person name="Phadnis S."/>
            <person name="Ravikumar R.L."/>
            <person name="Schlapbach R."/>
            <person name="Sreeman S.M."/>
            <person name="Shimizu K.K."/>
        </authorList>
    </citation>
    <scope>NUCLEOTIDE SEQUENCE</scope>
</reference>
<evidence type="ECO:0000259" key="1">
    <source>
        <dbReference type="Pfam" id="PF20241"/>
    </source>
</evidence>
<dbReference type="Proteomes" id="UP001054889">
    <property type="component" value="Unassembled WGS sequence"/>
</dbReference>
<keyword evidence="3" id="KW-1185">Reference proteome</keyword>
<evidence type="ECO:0000313" key="3">
    <source>
        <dbReference type="Proteomes" id="UP001054889"/>
    </source>
</evidence>
<organism evidence="2 3">
    <name type="scientific">Eleusine coracana subsp. coracana</name>
    <dbReference type="NCBI Taxonomy" id="191504"/>
    <lineage>
        <taxon>Eukaryota</taxon>
        <taxon>Viridiplantae</taxon>
        <taxon>Streptophyta</taxon>
        <taxon>Embryophyta</taxon>
        <taxon>Tracheophyta</taxon>
        <taxon>Spermatophyta</taxon>
        <taxon>Magnoliopsida</taxon>
        <taxon>Liliopsida</taxon>
        <taxon>Poales</taxon>
        <taxon>Poaceae</taxon>
        <taxon>PACMAD clade</taxon>
        <taxon>Chloridoideae</taxon>
        <taxon>Cynodonteae</taxon>
        <taxon>Eleusininae</taxon>
        <taxon>Eleusine</taxon>
    </lineage>
</organism>
<feature type="domain" description="DUF6598" evidence="1">
    <location>
        <begin position="56"/>
        <end position="238"/>
    </location>
</feature>
<proteinExistence type="predicted"/>
<dbReference type="PANTHER" id="PTHR33065:SF177">
    <property type="entry name" value="OS08G0141000 PROTEIN"/>
    <property type="match status" value="1"/>
</dbReference>
<dbReference type="Pfam" id="PF20241">
    <property type="entry name" value="DUF6598"/>
    <property type="match status" value="1"/>
</dbReference>
<name>A0AAV5CKM0_ELECO</name>
<sequence length="254" mass="28204">MLTAASELPRRCRDGLDRARGDIGRKGLLLWQQGGRGGGGLVRQEIHGVGAMRNLSLELTGPTRAVAMLCPVTFEVELTVKGSCESEDKDLSYLAVPLIRPALGDSTLHIRDYTSKLSTLEFTFGHIFYSVEATISVQVIGGSWLGYRSEFFAYTSSFNEKVVLLDSEDEEVPVTDDGKIELSREVASVEHKGKLRVFVKAWHGDNFLLMKDKVFRAKEAGRSHGKFDVGFCKMQITVAWSLITVDYNPKEKVL</sequence>
<gene>
    <name evidence="2" type="primary">ga15618</name>
    <name evidence="2" type="ORF">PR202_ga15618</name>
</gene>
<dbReference type="AlphaFoldDB" id="A0AAV5CKM0"/>
<accession>A0AAV5CKM0</accession>
<reference evidence="2" key="2">
    <citation type="submission" date="2021-12" db="EMBL/GenBank/DDBJ databases">
        <title>Resequencing data analysis of finger millet.</title>
        <authorList>
            <person name="Hatakeyama M."/>
            <person name="Aluri S."/>
            <person name="Balachadran M.T."/>
            <person name="Sivarajan S.R."/>
            <person name="Poveda L."/>
            <person name="Shimizu-Inatsugi R."/>
            <person name="Schlapbach R."/>
            <person name="Sreeman S.M."/>
            <person name="Shimizu K.K."/>
        </authorList>
    </citation>
    <scope>NUCLEOTIDE SEQUENCE</scope>
</reference>
<dbReference type="PANTHER" id="PTHR33065">
    <property type="entry name" value="OS07G0486400 PROTEIN"/>
    <property type="match status" value="1"/>
</dbReference>
<protein>
    <recommendedName>
        <fullName evidence="1">DUF6598 domain-containing protein</fullName>
    </recommendedName>
</protein>
<evidence type="ECO:0000313" key="2">
    <source>
        <dbReference type="EMBL" id="GJM98593.1"/>
    </source>
</evidence>